<evidence type="ECO:0000259" key="2">
    <source>
        <dbReference type="PROSITE" id="PS50048"/>
    </source>
</evidence>
<dbReference type="SUPFAM" id="SSF57701">
    <property type="entry name" value="Zn2/Cys6 DNA-binding domain"/>
    <property type="match status" value="1"/>
</dbReference>
<organism evidence="3 4">
    <name type="scientific">Epicoccum nigrum</name>
    <name type="common">Soil fungus</name>
    <name type="synonym">Epicoccum purpurascens</name>
    <dbReference type="NCBI Taxonomy" id="105696"/>
    <lineage>
        <taxon>Eukaryota</taxon>
        <taxon>Fungi</taxon>
        <taxon>Dikarya</taxon>
        <taxon>Ascomycota</taxon>
        <taxon>Pezizomycotina</taxon>
        <taxon>Dothideomycetes</taxon>
        <taxon>Pleosporomycetidae</taxon>
        <taxon>Pleosporales</taxon>
        <taxon>Pleosporineae</taxon>
        <taxon>Didymellaceae</taxon>
        <taxon>Epicoccum</taxon>
    </lineage>
</organism>
<dbReference type="STRING" id="105696.A0A1Y2M110"/>
<dbReference type="InterPro" id="IPR021858">
    <property type="entry name" value="Fun_TF"/>
</dbReference>
<dbReference type="Pfam" id="PF00172">
    <property type="entry name" value="Zn_clus"/>
    <property type="match status" value="1"/>
</dbReference>
<feature type="domain" description="Zn(2)-C6 fungal-type" evidence="2">
    <location>
        <begin position="14"/>
        <end position="44"/>
    </location>
</feature>
<gene>
    <name evidence="3" type="ORF">B5807_07159</name>
</gene>
<keyword evidence="4" id="KW-1185">Reference proteome</keyword>
<protein>
    <recommendedName>
        <fullName evidence="2">Zn(2)-C6 fungal-type domain-containing protein</fullName>
    </recommendedName>
</protein>
<dbReference type="Gene3D" id="4.10.240.10">
    <property type="entry name" value="Zn(2)-C6 fungal-type DNA-binding domain"/>
    <property type="match status" value="1"/>
</dbReference>
<dbReference type="CDD" id="cd00067">
    <property type="entry name" value="GAL4"/>
    <property type="match status" value="1"/>
</dbReference>
<reference evidence="3 4" key="1">
    <citation type="journal article" date="2017" name="Genome Announc.">
        <title>Genome sequence of the saprophytic ascomycete Epicoccum nigrum ICMP 19927 strain isolated from New Zealand.</title>
        <authorList>
            <person name="Fokin M."/>
            <person name="Fleetwood D."/>
            <person name="Weir B.S."/>
            <person name="Villas-Boas S.G."/>
        </authorList>
    </citation>
    <scope>NUCLEOTIDE SEQUENCE [LARGE SCALE GENOMIC DNA]</scope>
    <source>
        <strain evidence="3 4">ICMP 19927</strain>
    </source>
</reference>
<dbReference type="InterPro" id="IPR053157">
    <property type="entry name" value="Sterol_Uptake_Regulator"/>
</dbReference>
<dbReference type="InterPro" id="IPR001138">
    <property type="entry name" value="Zn2Cys6_DnaBD"/>
</dbReference>
<evidence type="ECO:0000256" key="1">
    <source>
        <dbReference type="ARBA" id="ARBA00023242"/>
    </source>
</evidence>
<dbReference type="OMA" id="LVLAHYC"/>
<sequence length="357" mass="40459">MHYKKAPHRKVKTGCLPCKKRRVKCDEARPICRQCDRHSLKCSFTLSVKTPDNALSATPSYSYADFKLLHHWSVATADSLAPNESLQRAMREVIPLLAINHEYLMHGLLALSSLHLAYLRPTEAKIYELQATHHQHLALPLFRAALTDVTASNCHALYACGHLVTKSAFASQHLRRGLIFSPTTDTTFEFFSLLRGAFSIHNHAYDWLTSGPLAFCLEQPLDANPKFDLYPDDPHLARLLSMLLANDSEDVNVCCGALNNLRKLLAMASTPHQTISTKTLVFSWPMEVSERYLELVGENKPEAILVLAHYCVMLKMVDSFWFMRGSAVNILRQCQQVLEPRWQQYIDWPVKVVGIDC</sequence>
<dbReference type="PROSITE" id="PS00463">
    <property type="entry name" value="ZN2_CY6_FUNGAL_1"/>
    <property type="match status" value="1"/>
</dbReference>
<dbReference type="PANTHER" id="PTHR47784">
    <property type="entry name" value="STEROL UPTAKE CONTROL PROTEIN 2"/>
    <property type="match status" value="1"/>
</dbReference>
<proteinExistence type="predicted"/>
<dbReference type="PANTHER" id="PTHR47784:SF5">
    <property type="entry name" value="STEROL UPTAKE CONTROL PROTEIN 2"/>
    <property type="match status" value="1"/>
</dbReference>
<dbReference type="Pfam" id="PF11951">
    <property type="entry name" value="Fungal_trans_2"/>
    <property type="match status" value="1"/>
</dbReference>
<name>A0A1Y2M110_EPING</name>
<dbReference type="AlphaFoldDB" id="A0A1Y2M110"/>
<evidence type="ECO:0000313" key="4">
    <source>
        <dbReference type="Proteomes" id="UP000193240"/>
    </source>
</evidence>
<dbReference type="Proteomes" id="UP000193240">
    <property type="component" value="Unassembled WGS sequence"/>
</dbReference>
<dbReference type="GO" id="GO:0001228">
    <property type="term" value="F:DNA-binding transcription activator activity, RNA polymerase II-specific"/>
    <property type="evidence" value="ECO:0007669"/>
    <property type="project" value="TreeGrafter"/>
</dbReference>
<dbReference type="PROSITE" id="PS50048">
    <property type="entry name" value="ZN2_CY6_FUNGAL_2"/>
    <property type="match status" value="1"/>
</dbReference>
<dbReference type="GO" id="GO:0008270">
    <property type="term" value="F:zinc ion binding"/>
    <property type="evidence" value="ECO:0007669"/>
    <property type="project" value="InterPro"/>
</dbReference>
<keyword evidence="1" id="KW-0539">Nucleus</keyword>
<accession>A0A1Y2M110</accession>
<dbReference type="InParanoid" id="A0A1Y2M110"/>
<dbReference type="SMART" id="SM00066">
    <property type="entry name" value="GAL4"/>
    <property type="match status" value="1"/>
</dbReference>
<dbReference type="InterPro" id="IPR036864">
    <property type="entry name" value="Zn2-C6_fun-type_DNA-bd_sf"/>
</dbReference>
<dbReference type="EMBL" id="KZ107845">
    <property type="protein sequence ID" value="OSS48918.1"/>
    <property type="molecule type" value="Genomic_DNA"/>
</dbReference>
<evidence type="ECO:0000313" key="3">
    <source>
        <dbReference type="EMBL" id="OSS48918.1"/>
    </source>
</evidence>